<dbReference type="SUPFAM" id="SSF52540">
    <property type="entry name" value="P-loop containing nucleoside triphosphate hydrolases"/>
    <property type="match status" value="1"/>
</dbReference>
<dbReference type="Gene3D" id="3.40.50.300">
    <property type="entry name" value="P-loop containing nucleotide triphosphate hydrolases"/>
    <property type="match status" value="1"/>
</dbReference>
<protein>
    <submittedName>
        <fullName evidence="4">ABC transporter ATP-binding protein</fullName>
    </submittedName>
</protein>
<accession>A0A484H708</accession>
<name>A0A484H708_9ZZZZ</name>
<dbReference type="EMBL" id="LR026963">
    <property type="protein sequence ID" value="VBB69300.1"/>
    <property type="molecule type" value="Genomic_DNA"/>
</dbReference>
<dbReference type="InterPro" id="IPR003593">
    <property type="entry name" value="AAA+_ATPase"/>
</dbReference>
<proteinExistence type="predicted"/>
<dbReference type="PROSITE" id="PS50893">
    <property type="entry name" value="ABC_TRANSPORTER_2"/>
    <property type="match status" value="1"/>
</dbReference>
<keyword evidence="2 4" id="KW-0067">ATP-binding</keyword>
<evidence type="ECO:0000259" key="3">
    <source>
        <dbReference type="PROSITE" id="PS50893"/>
    </source>
</evidence>
<gene>
    <name evidence="4" type="ORF">RIEGSTA812A_PEG_773</name>
</gene>
<dbReference type="AlphaFoldDB" id="A0A484H708"/>
<evidence type="ECO:0000313" key="4">
    <source>
        <dbReference type="EMBL" id="VBB69300.1"/>
    </source>
</evidence>
<keyword evidence="1" id="KW-0547">Nucleotide-binding</keyword>
<dbReference type="InterPro" id="IPR027417">
    <property type="entry name" value="P-loop_NTPase"/>
</dbReference>
<dbReference type="InterPro" id="IPR003439">
    <property type="entry name" value="ABC_transporter-like_ATP-bd"/>
</dbReference>
<reference evidence="4" key="1">
    <citation type="submission" date="2018-10" db="EMBL/GenBank/DDBJ databases">
        <authorList>
            <person name="Gruber-Vodicka H."/>
            <person name="Jaeckle O."/>
        </authorList>
    </citation>
    <scope>NUCLEOTIDE SEQUENCE</scope>
</reference>
<dbReference type="GO" id="GO:0016887">
    <property type="term" value="F:ATP hydrolysis activity"/>
    <property type="evidence" value="ECO:0007669"/>
    <property type="project" value="InterPro"/>
</dbReference>
<dbReference type="GO" id="GO:0005524">
    <property type="term" value="F:ATP binding"/>
    <property type="evidence" value="ECO:0007669"/>
    <property type="project" value="UniProtKB-KW"/>
</dbReference>
<sequence>MINGLTHIYPGTRRQPQRPALLRFNLNVAGGEFCVLSGPNGSGKSTLFRILCGLLLPSAGSVTIGGQNLFRVPRMVRRITGVVFQSPAVDKYLTVGENMSIHAALYGNLVGKAVGIHIAEALEWTDLKNRLDQRVDTLSGGLARQLELAKCLLTRPQVLLLDEPTTGLDPASRRNFLDMLKSIQRERAMTVLMTTHIFAEAEEAHRVVIMQDGQLLACDTPYRLCSRMGREMVVVVPTDPESLATAMNQDMNLTPLRSGDELRLENVQQTESLSLLEAILARYRSQIHSIAIKQAALEDVFIHLTSHKGELTQWKNTQSDLLRRADDGRFRHTSETER</sequence>
<evidence type="ECO:0000256" key="1">
    <source>
        <dbReference type="ARBA" id="ARBA00022741"/>
    </source>
</evidence>
<dbReference type="PANTHER" id="PTHR43582:SF5">
    <property type="entry name" value="ABC TRANSPORTER"/>
    <property type="match status" value="1"/>
</dbReference>
<dbReference type="Pfam" id="PF00005">
    <property type="entry name" value="ABC_tran"/>
    <property type="match status" value="1"/>
</dbReference>
<dbReference type="SMART" id="SM00382">
    <property type="entry name" value="AAA"/>
    <property type="match status" value="1"/>
</dbReference>
<evidence type="ECO:0000256" key="2">
    <source>
        <dbReference type="ARBA" id="ARBA00022840"/>
    </source>
</evidence>
<organism evidence="4">
    <name type="scientific">invertebrate metagenome</name>
    <dbReference type="NCBI Taxonomy" id="1711999"/>
    <lineage>
        <taxon>unclassified sequences</taxon>
        <taxon>metagenomes</taxon>
        <taxon>organismal metagenomes</taxon>
    </lineage>
</organism>
<dbReference type="PANTHER" id="PTHR43582">
    <property type="entry name" value="LINEARMYCIN RESISTANCE ATP-BINDING PROTEIN LNRL"/>
    <property type="match status" value="1"/>
</dbReference>
<feature type="domain" description="ABC transporter" evidence="3">
    <location>
        <begin position="6"/>
        <end position="237"/>
    </location>
</feature>